<protein>
    <submittedName>
        <fullName evidence="5">TldD/PmbA family protein</fullName>
    </submittedName>
</protein>
<evidence type="ECO:0000259" key="3">
    <source>
        <dbReference type="Pfam" id="PF19289"/>
    </source>
</evidence>
<proteinExistence type="inferred from homology"/>
<evidence type="ECO:0000256" key="1">
    <source>
        <dbReference type="ARBA" id="ARBA00005836"/>
    </source>
</evidence>
<reference evidence="5" key="1">
    <citation type="journal article" date="2020" name="mSystems">
        <title>Genome- and Community-Level Interaction Insights into Carbon Utilization and Element Cycling Functions of Hydrothermarchaeota in Hydrothermal Sediment.</title>
        <authorList>
            <person name="Zhou Z."/>
            <person name="Liu Y."/>
            <person name="Xu W."/>
            <person name="Pan J."/>
            <person name="Luo Z.H."/>
            <person name="Li M."/>
        </authorList>
    </citation>
    <scope>NUCLEOTIDE SEQUENCE [LARGE SCALE GENOMIC DNA]</scope>
    <source>
        <strain evidence="5">SpSt-258</strain>
    </source>
</reference>
<dbReference type="Pfam" id="PF01523">
    <property type="entry name" value="PmbA_TldD_1st"/>
    <property type="match status" value="1"/>
</dbReference>
<evidence type="ECO:0000313" key="5">
    <source>
        <dbReference type="EMBL" id="HDY59621.1"/>
    </source>
</evidence>
<dbReference type="InterPro" id="IPR045569">
    <property type="entry name" value="Metalloprtase-TldD/E_C"/>
</dbReference>
<dbReference type="AlphaFoldDB" id="A0A7V0Z6K8"/>
<dbReference type="Gene3D" id="3.30.2290.10">
    <property type="entry name" value="PmbA/TldD superfamily"/>
    <property type="match status" value="1"/>
</dbReference>
<dbReference type="GO" id="GO:0006508">
    <property type="term" value="P:proteolysis"/>
    <property type="evidence" value="ECO:0007669"/>
    <property type="project" value="InterPro"/>
</dbReference>
<dbReference type="InterPro" id="IPR002510">
    <property type="entry name" value="Metalloprtase-TldD/E_N"/>
</dbReference>
<name>A0A7V0Z6K8_UNCW3</name>
<dbReference type="InterPro" id="IPR035068">
    <property type="entry name" value="TldD/PmbA_N"/>
</dbReference>
<dbReference type="Pfam" id="PF19289">
    <property type="entry name" value="PmbA_TldD_3rd"/>
    <property type="match status" value="1"/>
</dbReference>
<evidence type="ECO:0000259" key="4">
    <source>
        <dbReference type="Pfam" id="PF19290"/>
    </source>
</evidence>
<dbReference type="InterPro" id="IPR045570">
    <property type="entry name" value="Metalloprtase-TldD/E_cen_dom"/>
</dbReference>
<feature type="domain" description="Metalloprotease TldD/E central" evidence="4">
    <location>
        <begin position="121"/>
        <end position="212"/>
    </location>
</feature>
<comment type="caution">
    <text evidence="5">The sequence shown here is derived from an EMBL/GenBank/DDBJ whole genome shotgun (WGS) entry which is preliminary data.</text>
</comment>
<accession>A0A7V0Z6K8</accession>
<dbReference type="PANTHER" id="PTHR43666:SF1">
    <property type="entry name" value="CONSERVED PROTEIN"/>
    <property type="match status" value="1"/>
</dbReference>
<dbReference type="PANTHER" id="PTHR43666">
    <property type="entry name" value="TLDD PROTEIN"/>
    <property type="match status" value="1"/>
</dbReference>
<dbReference type="Pfam" id="PF19290">
    <property type="entry name" value="PmbA_TldD_2nd"/>
    <property type="match status" value="1"/>
</dbReference>
<comment type="similarity">
    <text evidence="1">Belongs to the peptidase U62 family.</text>
</comment>
<feature type="domain" description="Metalloprotease TldD/E N-terminal" evidence="2">
    <location>
        <begin position="31"/>
        <end position="87"/>
    </location>
</feature>
<gene>
    <name evidence="5" type="ORF">ENP86_08740</name>
</gene>
<evidence type="ECO:0000259" key="2">
    <source>
        <dbReference type="Pfam" id="PF01523"/>
    </source>
</evidence>
<sequence length="454" mass="50691">MIEKDNAKKIINFVLKNSKADQTEVVIFDFNSALTRYANNYIHQNVQESNTGVHIRVAFGKKIGSSYTNSTAPDKLKETLHWAETIARLQIDNPYFESLPEVKPNIYKKVVSFEPKTARMSPVERADAVKEIIEVAKKNNLTCYGSVSNGFSTIAIGNSNGTFAYRKSSDIFCNIVMATDNSTGYVQAGAKNLKELNFKRMAKIAAEKALRSKDPVEIPPGQYTTIFEPLAVSDIIGYLAYYSFNGKTYEEGRSFLSDKLGKKVVDERITIIDDPFYKKGFVTPFDFEGVPKKKIVLIENGVAKNVVYDSMTATMAKKKSTGHALMYPNPFGPIPLHIVMKGGDSKIDEMIKNTKKGVLITRLHYTNVIDPYKLVFTGMTRDGTFLIEDGVITKGIKNLRFTENIFEALNRVEAICSKAEMVAEEPGYGGRNPHGMVVPAMKIRDFTFTSATEF</sequence>
<feature type="domain" description="Metalloprotease TldD/E C-terminal" evidence="3">
    <location>
        <begin position="220"/>
        <end position="449"/>
    </location>
</feature>
<dbReference type="EMBL" id="DSKY01000021">
    <property type="protein sequence ID" value="HDY59621.1"/>
    <property type="molecule type" value="Genomic_DNA"/>
</dbReference>
<dbReference type="GO" id="GO:0008237">
    <property type="term" value="F:metallopeptidase activity"/>
    <property type="evidence" value="ECO:0007669"/>
    <property type="project" value="InterPro"/>
</dbReference>
<dbReference type="SUPFAM" id="SSF111283">
    <property type="entry name" value="Putative modulator of DNA gyrase, PmbA/TldD"/>
    <property type="match status" value="1"/>
</dbReference>
<organism evidence="5">
    <name type="scientific">candidate division WOR-3 bacterium</name>
    <dbReference type="NCBI Taxonomy" id="2052148"/>
    <lineage>
        <taxon>Bacteria</taxon>
        <taxon>Bacteria division WOR-3</taxon>
    </lineage>
</organism>
<dbReference type="InterPro" id="IPR036059">
    <property type="entry name" value="TldD/PmbA_sf"/>
</dbReference>